<evidence type="ECO:0008006" key="3">
    <source>
        <dbReference type="Google" id="ProtNLM"/>
    </source>
</evidence>
<accession>A0A933GNA4</accession>
<evidence type="ECO:0000313" key="1">
    <source>
        <dbReference type="EMBL" id="MBI4596561.1"/>
    </source>
</evidence>
<sequence>MLHINCCGFTFEGEQAYIEHRQKIHGEQPVVKHTCCGIKFFTDEGFNEHRKEIHGEKEPIVQRNWWEKIFGKKKL</sequence>
<protein>
    <recommendedName>
        <fullName evidence="3">C2H2-type domain-containing protein</fullName>
    </recommendedName>
</protein>
<comment type="caution">
    <text evidence="1">The sequence shown here is derived from an EMBL/GenBank/DDBJ whole genome shotgun (WGS) entry which is preliminary data.</text>
</comment>
<reference evidence="1" key="1">
    <citation type="submission" date="2020-07" db="EMBL/GenBank/DDBJ databases">
        <title>Huge and variable diversity of episymbiotic CPR bacteria and DPANN archaea in groundwater ecosystems.</title>
        <authorList>
            <person name="He C.Y."/>
            <person name="Keren R."/>
            <person name="Whittaker M."/>
            <person name="Farag I.F."/>
            <person name="Doudna J."/>
            <person name="Cate J.H.D."/>
            <person name="Banfield J.F."/>
        </authorList>
    </citation>
    <scope>NUCLEOTIDE SEQUENCE</scope>
    <source>
        <strain evidence="1">NC_groundwater_1482_Ag_S-0.65um_47_24</strain>
    </source>
</reference>
<name>A0A933GNA4_UNCTE</name>
<dbReference type="Proteomes" id="UP000772181">
    <property type="component" value="Unassembled WGS sequence"/>
</dbReference>
<evidence type="ECO:0000313" key="2">
    <source>
        <dbReference type="Proteomes" id="UP000772181"/>
    </source>
</evidence>
<organism evidence="1 2">
    <name type="scientific">Tectimicrobiota bacterium</name>
    <dbReference type="NCBI Taxonomy" id="2528274"/>
    <lineage>
        <taxon>Bacteria</taxon>
        <taxon>Pseudomonadati</taxon>
        <taxon>Nitrospinota/Tectimicrobiota group</taxon>
        <taxon>Candidatus Tectimicrobiota</taxon>
    </lineage>
</organism>
<gene>
    <name evidence="1" type="ORF">HY730_09350</name>
</gene>
<dbReference type="EMBL" id="JACQWF010000407">
    <property type="protein sequence ID" value="MBI4596561.1"/>
    <property type="molecule type" value="Genomic_DNA"/>
</dbReference>
<dbReference type="AlphaFoldDB" id="A0A933GNA4"/>
<proteinExistence type="predicted"/>